<accession>X8DEA2</accession>
<comment type="cofactor">
    <cofactor evidence="1">
        <name>Mg(2+)</name>
        <dbReference type="ChEBI" id="CHEBI:18420"/>
    </cofactor>
</comment>
<feature type="region of interest" description="Disordered" evidence="6">
    <location>
        <begin position="229"/>
        <end position="258"/>
    </location>
</feature>
<dbReference type="Gene3D" id="3.40.120.10">
    <property type="entry name" value="Alpha-D-Glucose-1,6-Bisphosphate, subunit A, domain 3"/>
    <property type="match status" value="1"/>
</dbReference>
<dbReference type="InterPro" id="IPR016055">
    <property type="entry name" value="A-D-PHexomutase_a/b/a-I/II/III"/>
</dbReference>
<dbReference type="InterPro" id="IPR036900">
    <property type="entry name" value="A-D-PHexomutase_C_sf"/>
</dbReference>
<evidence type="ECO:0000256" key="6">
    <source>
        <dbReference type="SAM" id="MobiDB-lite"/>
    </source>
</evidence>
<keyword evidence="4" id="KW-0460">Magnesium</keyword>
<comment type="caution">
    <text evidence="8">The sequence shown here is derived from an EMBL/GenBank/DDBJ whole genome shotgun (WGS) entry which is preliminary data.</text>
</comment>
<evidence type="ECO:0000256" key="2">
    <source>
        <dbReference type="ARBA" id="ARBA00022553"/>
    </source>
</evidence>
<dbReference type="GO" id="GO:0016868">
    <property type="term" value="F:intramolecular phosphotransferase activity"/>
    <property type="evidence" value="ECO:0007669"/>
    <property type="project" value="InterPro"/>
</dbReference>
<evidence type="ECO:0000256" key="4">
    <source>
        <dbReference type="ARBA" id="ARBA00022842"/>
    </source>
</evidence>
<evidence type="ECO:0000259" key="7">
    <source>
        <dbReference type="Pfam" id="PF02880"/>
    </source>
</evidence>
<dbReference type="GO" id="GO:0005975">
    <property type="term" value="P:carbohydrate metabolic process"/>
    <property type="evidence" value="ECO:0007669"/>
    <property type="project" value="InterPro"/>
</dbReference>
<name>X8DEA2_MYCXE</name>
<dbReference type="EMBL" id="JAOB01000019">
    <property type="protein sequence ID" value="EUA66073.1"/>
    <property type="molecule type" value="Genomic_DNA"/>
</dbReference>
<dbReference type="InterPro" id="IPR005846">
    <property type="entry name" value="A-D-PHexomutase_a/b/a-III"/>
</dbReference>
<dbReference type="PANTHER" id="PTHR43771">
    <property type="entry name" value="PHOSPHOMANNOMUTASE"/>
    <property type="match status" value="1"/>
</dbReference>
<dbReference type="SUPFAM" id="SSF55957">
    <property type="entry name" value="Phosphoglucomutase, C-terminal domain"/>
    <property type="match status" value="1"/>
</dbReference>
<keyword evidence="5" id="KW-0413">Isomerase</keyword>
<proteinExistence type="predicted"/>
<dbReference type="GO" id="GO:0046872">
    <property type="term" value="F:metal ion binding"/>
    <property type="evidence" value="ECO:0007669"/>
    <property type="project" value="UniProtKB-KW"/>
</dbReference>
<keyword evidence="3" id="KW-0479">Metal-binding</keyword>
<evidence type="ECO:0000256" key="3">
    <source>
        <dbReference type="ARBA" id="ARBA00022723"/>
    </source>
</evidence>
<dbReference type="PATRIC" id="fig|1299334.3.peg.1998"/>
<sequence length="258" mass="28483">MTALVAARELDREIGATVIHNLITSRAVPELVIERGGTPVRSRVGHSYIKALMADTGPFLAANTRRTTTSAIFGCRLGDAGRAVCPCRTWRTAAATVGADRRLPTLRILRRDQLHRRRRGVGNRGCAEVVRHPDPLHRSPRRVTVDLGNGSWFNLRSSNTEPLLRSTSRALRRRRRGGGRADRRRDRAIRRSAGGRDVNAIGATIDIDDTEGLIAADRDGLLRARRWPARRCAPPPPRPTKVRWTRSAGATVPAPWSG</sequence>
<dbReference type="SUPFAM" id="SSF53738">
    <property type="entry name" value="Phosphoglucomutase, first 3 domains"/>
    <property type="match status" value="1"/>
</dbReference>
<reference evidence="8" key="1">
    <citation type="submission" date="2014-01" db="EMBL/GenBank/DDBJ databases">
        <authorList>
            <person name="Brown-Elliot B."/>
            <person name="Wallace R."/>
            <person name="Lenaerts A."/>
            <person name="Ordway D."/>
            <person name="DeGroote M.A."/>
            <person name="Parker T."/>
            <person name="Sizemore C."/>
            <person name="Tallon L.J."/>
            <person name="Sadzewicz L.K."/>
            <person name="Sengamalay N."/>
            <person name="Fraser C.M."/>
            <person name="Hine E."/>
            <person name="Shefchek K.A."/>
            <person name="Das S.P."/>
            <person name="Tettelin H."/>
        </authorList>
    </citation>
    <scope>NUCLEOTIDE SEQUENCE [LARGE SCALE GENOMIC DNA]</scope>
    <source>
        <strain evidence="8">4042</strain>
    </source>
</reference>
<dbReference type="Pfam" id="PF02880">
    <property type="entry name" value="PGM_PMM_III"/>
    <property type="match status" value="1"/>
</dbReference>
<dbReference type="PANTHER" id="PTHR43771:SF1">
    <property type="entry name" value="PHOSPHOMANNOMUTASE"/>
    <property type="match status" value="1"/>
</dbReference>
<feature type="domain" description="Alpha-D-phosphohexomutase alpha/beta/alpha" evidence="7">
    <location>
        <begin position="4"/>
        <end position="57"/>
    </location>
</feature>
<evidence type="ECO:0000256" key="5">
    <source>
        <dbReference type="ARBA" id="ARBA00023235"/>
    </source>
</evidence>
<evidence type="ECO:0000256" key="1">
    <source>
        <dbReference type="ARBA" id="ARBA00001946"/>
    </source>
</evidence>
<keyword evidence="2" id="KW-0597">Phosphoprotein</keyword>
<gene>
    <name evidence="8" type="ORF">I553_4029</name>
</gene>
<dbReference type="AlphaFoldDB" id="X8DEA2"/>
<protein>
    <submittedName>
        <fullName evidence="8">Phosphoglucomutase/phosphomannomutase, alpha/beta/alpha domain III family protein</fullName>
    </submittedName>
</protein>
<evidence type="ECO:0000313" key="8">
    <source>
        <dbReference type="EMBL" id="EUA66073.1"/>
    </source>
</evidence>
<organism evidence="8">
    <name type="scientific">Mycobacterium xenopi 4042</name>
    <dbReference type="NCBI Taxonomy" id="1299334"/>
    <lineage>
        <taxon>Bacteria</taxon>
        <taxon>Bacillati</taxon>
        <taxon>Actinomycetota</taxon>
        <taxon>Actinomycetes</taxon>
        <taxon>Mycobacteriales</taxon>
        <taxon>Mycobacteriaceae</taxon>
        <taxon>Mycobacterium</taxon>
    </lineage>
</organism>
<feature type="region of interest" description="Disordered" evidence="6">
    <location>
        <begin position="170"/>
        <end position="191"/>
    </location>
</feature>